<dbReference type="EMBL" id="VFRR01000007">
    <property type="protein sequence ID" value="TPE54124.1"/>
    <property type="molecule type" value="Genomic_DNA"/>
</dbReference>
<keyword evidence="2" id="KW-1185">Reference proteome</keyword>
<name>A0A501WZY8_9GAMM</name>
<comment type="caution">
    <text evidence="1">The sequence shown here is derived from an EMBL/GenBank/DDBJ whole genome shotgun (WGS) entry which is preliminary data.</text>
</comment>
<organism evidence="1 2">
    <name type="scientific">Maribrevibacterium harenarium</name>
    <dbReference type="NCBI Taxonomy" id="2589817"/>
    <lineage>
        <taxon>Bacteria</taxon>
        <taxon>Pseudomonadati</taxon>
        <taxon>Pseudomonadota</taxon>
        <taxon>Gammaproteobacteria</taxon>
        <taxon>Oceanospirillales</taxon>
        <taxon>Oceanospirillaceae</taxon>
        <taxon>Maribrevibacterium</taxon>
    </lineage>
</organism>
<dbReference type="Proteomes" id="UP000315901">
    <property type="component" value="Unassembled WGS sequence"/>
</dbReference>
<gene>
    <name evidence="1" type="ORF">FJM67_05795</name>
</gene>
<reference evidence="1 2" key="1">
    <citation type="submission" date="2019-06" db="EMBL/GenBank/DDBJ databases">
        <title>A novel bacterium of genus Marinomonas, isolated from coastal sand.</title>
        <authorList>
            <person name="Huang H."/>
            <person name="Mo K."/>
            <person name="Hu Y."/>
        </authorList>
    </citation>
    <scope>NUCLEOTIDE SEQUENCE [LARGE SCALE GENOMIC DNA]</scope>
    <source>
        <strain evidence="1 2">HB171799</strain>
    </source>
</reference>
<evidence type="ECO:0000313" key="1">
    <source>
        <dbReference type="EMBL" id="TPE54124.1"/>
    </source>
</evidence>
<evidence type="ECO:0000313" key="2">
    <source>
        <dbReference type="Proteomes" id="UP000315901"/>
    </source>
</evidence>
<sequence length="87" mass="9953">MNRKKHPIKEIEGAIQYAEAQGWRYKKSGNSAHAWGQLLCPHNSDLCRCGEFCAFSIWSTPRNPITHAKHIKRNVDKCIFLVNEADS</sequence>
<proteinExistence type="predicted"/>
<dbReference type="AlphaFoldDB" id="A0A501WZY8"/>
<dbReference type="OrthoDB" id="8778495at2"/>
<dbReference type="RefSeq" id="WP_140587761.1">
    <property type="nucleotide sequence ID" value="NZ_VFRR01000007.1"/>
</dbReference>
<accession>A0A501WZY8</accession>
<protein>
    <submittedName>
        <fullName evidence="1">Uncharacterized protein</fullName>
    </submittedName>
</protein>